<dbReference type="InterPro" id="IPR002861">
    <property type="entry name" value="Reeler_dom"/>
</dbReference>
<evidence type="ECO:0000256" key="11">
    <source>
        <dbReference type="ARBA" id="ARBA00022889"/>
    </source>
</evidence>
<dbReference type="Proteomes" id="UP000828390">
    <property type="component" value="Unassembled WGS sequence"/>
</dbReference>
<feature type="domain" description="Reelin" evidence="18">
    <location>
        <begin position="17"/>
        <end position="177"/>
    </location>
</feature>
<dbReference type="SUPFAM" id="SSF110296">
    <property type="entry name" value="Oligoxyloglucan reducing end-specific cellobiohydrolase"/>
    <property type="match status" value="1"/>
</dbReference>
<keyword evidence="3" id="KW-0964">Secreted</keyword>
<protein>
    <recommendedName>
        <fullName evidence="13">Reelin</fullName>
    </recommendedName>
</protein>
<evidence type="ECO:0000256" key="12">
    <source>
        <dbReference type="ARBA" id="ARBA00023773"/>
    </source>
</evidence>
<keyword evidence="2" id="KW-0217">Developmental protein</keyword>
<keyword evidence="20" id="KW-1185">Reference proteome</keyword>
<evidence type="ECO:0000256" key="16">
    <source>
        <dbReference type="SAM" id="MobiDB-lite"/>
    </source>
</evidence>
<keyword evidence="4" id="KW-0272">Extracellular matrix</keyword>
<evidence type="ECO:0000256" key="9">
    <source>
        <dbReference type="ARBA" id="ARBA00022833"/>
    </source>
</evidence>
<organism evidence="19 20">
    <name type="scientific">Dreissena polymorpha</name>
    <name type="common">Zebra mussel</name>
    <name type="synonym">Mytilus polymorpha</name>
    <dbReference type="NCBI Taxonomy" id="45954"/>
    <lineage>
        <taxon>Eukaryota</taxon>
        <taxon>Metazoa</taxon>
        <taxon>Spiralia</taxon>
        <taxon>Lophotrochozoa</taxon>
        <taxon>Mollusca</taxon>
        <taxon>Bivalvia</taxon>
        <taxon>Autobranchia</taxon>
        <taxon>Heteroconchia</taxon>
        <taxon>Euheterodonta</taxon>
        <taxon>Imparidentia</taxon>
        <taxon>Neoheterodontei</taxon>
        <taxon>Myida</taxon>
        <taxon>Dreissenoidea</taxon>
        <taxon>Dreissenidae</taxon>
        <taxon>Dreissena</taxon>
    </lineage>
</organism>
<evidence type="ECO:0000256" key="10">
    <source>
        <dbReference type="ARBA" id="ARBA00022837"/>
    </source>
</evidence>
<comment type="subcellular location">
    <subcellularLocation>
        <location evidence="1">Secreted</location>
        <location evidence="1">Extracellular space</location>
        <location evidence="1">Extracellular matrix</location>
    </subcellularLocation>
</comment>
<dbReference type="GO" id="GO:0006508">
    <property type="term" value="P:proteolysis"/>
    <property type="evidence" value="ECO:0007669"/>
    <property type="project" value="UniProtKB-KW"/>
</dbReference>
<dbReference type="Pfam" id="PF02014">
    <property type="entry name" value="Reeler"/>
    <property type="match status" value="1"/>
</dbReference>
<evidence type="ECO:0000259" key="18">
    <source>
        <dbReference type="PROSITE" id="PS51019"/>
    </source>
</evidence>
<evidence type="ECO:0000256" key="1">
    <source>
        <dbReference type="ARBA" id="ARBA00004498"/>
    </source>
</evidence>
<comment type="caution">
    <text evidence="19">The sequence shown here is derived from an EMBL/GenBank/DDBJ whole genome shotgun (WGS) entry which is preliminary data.</text>
</comment>
<feature type="signal peptide" evidence="17">
    <location>
        <begin position="1"/>
        <end position="21"/>
    </location>
</feature>
<evidence type="ECO:0000256" key="13">
    <source>
        <dbReference type="ARBA" id="ARBA00023900"/>
    </source>
</evidence>
<keyword evidence="8" id="KW-0720">Serine protease</keyword>
<dbReference type="EMBL" id="JAIWYP010000001">
    <property type="protein sequence ID" value="KAH3880980.1"/>
    <property type="molecule type" value="Genomic_DNA"/>
</dbReference>
<reference evidence="19" key="1">
    <citation type="journal article" date="2019" name="bioRxiv">
        <title>The Genome of the Zebra Mussel, Dreissena polymorpha: A Resource for Invasive Species Research.</title>
        <authorList>
            <person name="McCartney M.A."/>
            <person name="Auch B."/>
            <person name="Kono T."/>
            <person name="Mallez S."/>
            <person name="Zhang Y."/>
            <person name="Obille A."/>
            <person name="Becker A."/>
            <person name="Abrahante J.E."/>
            <person name="Garbe J."/>
            <person name="Badalamenti J.P."/>
            <person name="Herman A."/>
            <person name="Mangelson H."/>
            <person name="Liachko I."/>
            <person name="Sullivan S."/>
            <person name="Sone E.D."/>
            <person name="Koren S."/>
            <person name="Silverstein K.A.T."/>
            <person name="Beckman K.B."/>
            <person name="Gohl D.M."/>
        </authorList>
    </citation>
    <scope>NUCLEOTIDE SEQUENCE</scope>
    <source>
        <strain evidence="19">Duluth1</strain>
        <tissue evidence="19">Whole animal</tissue>
    </source>
</reference>
<dbReference type="InterPro" id="IPR034968">
    <property type="entry name" value="Reelin"/>
</dbReference>
<keyword evidence="10" id="KW-0106">Calcium</keyword>
<evidence type="ECO:0000313" key="20">
    <source>
        <dbReference type="Proteomes" id="UP000828390"/>
    </source>
</evidence>
<dbReference type="AlphaFoldDB" id="A0A9D4RW06"/>
<comment type="subunit">
    <text evidence="14">Oligomer of disulfide-linked homodimers.</text>
</comment>
<dbReference type="CDD" id="cd08544">
    <property type="entry name" value="Reeler"/>
    <property type="match status" value="1"/>
</dbReference>
<evidence type="ECO:0000256" key="5">
    <source>
        <dbReference type="ARBA" id="ARBA00022670"/>
    </source>
</evidence>
<evidence type="ECO:0000256" key="6">
    <source>
        <dbReference type="ARBA" id="ARBA00022723"/>
    </source>
</evidence>
<dbReference type="PROSITE" id="PS01186">
    <property type="entry name" value="EGF_2"/>
    <property type="match status" value="1"/>
</dbReference>
<dbReference type="InterPro" id="IPR049419">
    <property type="entry name" value="Reelin_subrepeat-B"/>
</dbReference>
<dbReference type="GO" id="GO:0001764">
    <property type="term" value="P:neuron migration"/>
    <property type="evidence" value="ECO:0007669"/>
    <property type="project" value="InterPro"/>
</dbReference>
<evidence type="ECO:0000256" key="17">
    <source>
        <dbReference type="SAM" id="SignalP"/>
    </source>
</evidence>
<accession>A0A9D4RW06</accession>
<dbReference type="GO" id="GO:0070325">
    <property type="term" value="F:lipoprotein particle receptor binding"/>
    <property type="evidence" value="ECO:0007669"/>
    <property type="project" value="InterPro"/>
</dbReference>
<keyword evidence="11" id="KW-0130">Cell adhesion</keyword>
<comment type="similarity">
    <text evidence="12">Belongs to the reelin family.</text>
</comment>
<proteinExistence type="inferred from homology"/>
<keyword evidence="6" id="KW-0479">Metal-binding</keyword>
<dbReference type="InterPro" id="IPR000742">
    <property type="entry name" value="EGF"/>
</dbReference>
<sequence length="1178" mass="130370">MAIWKVLTLFSLLTLTTQVQGQAPVSPFFLLCNYHGNGQEVGASTGEVKLSVSIHGNPDNYVPGQYYKVTITSSLNFDGFFLTGLYTISSPALQRMQALGMQGGQPVSQNLMCSIVHSHMSQSPVRETTFMWIAPPAGSGCVNFLATAMLGQQMLFKDTTVLHLCEEGAPTLSPLRPVLAELHSDSMIFRDDFDSFKSFGQDHWSSHEGVDIGTGCGSLFYGDAAVFCENTGNRRLVTAALNTTTAAVLQFFLGTGSCRGSDKDADIMVLFGLNGCQDWFILDSLPPPTNGSIPKSVLIHLPEKARGDGVCFAWSQEPTLPQKATIRYTTEATTHSRNAVLKDIATTSQTKFSLSGKVKTVPTTSFKYPPTQPSTRKTKSTPKTTTDYKQYEYTTEIVDYDEQNITFPEYTVHEVPAQDNPLADAQSSKTAGKQVDFDTVVGAVPGTFQGCWAIDHVIIVNTAHVPTSLQDTFNPINPSDWLSFPGAHFKQHCHSDDTAMVFNHKSPVTGVGSRDLDLSVPDYQKDIILAEQFEDKALPGWQVSGGNVDLTCGIIHSGSSVVFDGPGKSRRICTPDIDPRKAGNLRFHFGLGSGGCHSDDIEKAEVIIYMEDTNEHTIYIIEKLDVNSYKEPKLVSVPLKPIERHSSARICWVQKFSGGQGQNVWALDNVEILPYLPQSANTSKNKMAQFSLNLNCGNFADNNDVELKYSTNYGSTWHRLHEPCLPAQCDAEYRPLDTHFHADTYKRWRRFTTPLPYAAMVPVVRFRWEKTSSDDPNWALDNVYIGTCKEGCNGHGACLDGKCSCDFGYIGDTCESTIAPNPTILLENFDGTGLPISTGIEHILGASLSFDCDVLSTGKAAVFNLDGRREFLTAELNTTNTMYIQFNIRVGSNSPVSGCPAAEKTKELVLLDYTCNGGVTWQLLKSFNTVDYRSPMSDSVLLPNEARNTGCKFRWWQPEHSGYHQDVWALDDISINDHLFNTLHVHMNNMVDIGEQLAITNGRLSDTYCRKMKSISFIGSPTTDNVRLLTTESMHIGPGYIMQFELVMGCGLPYSSLRDNRLYLEYSTDHGIHWSLVVDPCLPPSPCDLVHQGTIYDWTQYREWTRVTVPLPTTTWGPSTRFRLRQDTWARTDTWGVARLYIGQQCPNMCHGHGECNEGVCSCDEGFEGVGTVTQQLI</sequence>
<keyword evidence="9" id="KW-0862">Zinc</keyword>
<evidence type="ECO:0000256" key="3">
    <source>
        <dbReference type="ARBA" id="ARBA00022525"/>
    </source>
</evidence>
<dbReference type="Gene3D" id="2.60.120.260">
    <property type="entry name" value="Galactose-binding domain-like"/>
    <property type="match status" value="6"/>
</dbReference>
<dbReference type="PROSITE" id="PS51019">
    <property type="entry name" value="REELIN"/>
    <property type="match status" value="1"/>
</dbReference>
<dbReference type="GO" id="GO:0007155">
    <property type="term" value="P:cell adhesion"/>
    <property type="evidence" value="ECO:0007669"/>
    <property type="project" value="UniProtKB-KW"/>
</dbReference>
<dbReference type="InterPro" id="IPR042307">
    <property type="entry name" value="Reeler_sf"/>
</dbReference>
<evidence type="ECO:0000256" key="14">
    <source>
        <dbReference type="ARBA" id="ARBA00044961"/>
    </source>
</evidence>
<evidence type="ECO:0000256" key="8">
    <source>
        <dbReference type="ARBA" id="ARBA00022825"/>
    </source>
</evidence>
<name>A0A9D4RW06_DREPO</name>
<gene>
    <name evidence="19" type="ORF">DPMN_004902</name>
</gene>
<dbReference type="Gene3D" id="2.60.40.4060">
    <property type="entry name" value="Reeler domain"/>
    <property type="match status" value="1"/>
</dbReference>
<keyword evidence="7" id="KW-0378">Hydrolase</keyword>
<reference evidence="19" key="2">
    <citation type="submission" date="2020-11" db="EMBL/GenBank/DDBJ databases">
        <authorList>
            <person name="McCartney M.A."/>
            <person name="Auch B."/>
            <person name="Kono T."/>
            <person name="Mallez S."/>
            <person name="Becker A."/>
            <person name="Gohl D.M."/>
            <person name="Silverstein K.A.T."/>
            <person name="Koren S."/>
            <person name="Bechman K.B."/>
            <person name="Herman A."/>
            <person name="Abrahante J.E."/>
            <person name="Garbe J."/>
        </authorList>
    </citation>
    <scope>NUCLEOTIDE SEQUENCE</scope>
    <source>
        <strain evidence="19">Duluth1</strain>
        <tissue evidence="19">Whole animal</tissue>
    </source>
</reference>
<evidence type="ECO:0000256" key="2">
    <source>
        <dbReference type="ARBA" id="ARBA00022473"/>
    </source>
</evidence>
<dbReference type="GO" id="GO:0007417">
    <property type="term" value="P:central nervous system development"/>
    <property type="evidence" value="ECO:0007669"/>
    <property type="project" value="InterPro"/>
</dbReference>
<dbReference type="PROSITE" id="PS00022">
    <property type="entry name" value="EGF_1"/>
    <property type="match status" value="1"/>
</dbReference>
<keyword evidence="5" id="KW-0645">Protease</keyword>
<evidence type="ECO:0000256" key="4">
    <source>
        <dbReference type="ARBA" id="ARBA00022530"/>
    </source>
</evidence>
<feature type="chain" id="PRO_5038461995" description="Reelin" evidence="17">
    <location>
        <begin position="22"/>
        <end position="1178"/>
    </location>
</feature>
<dbReference type="GO" id="GO:0046872">
    <property type="term" value="F:metal ion binding"/>
    <property type="evidence" value="ECO:0007669"/>
    <property type="project" value="UniProtKB-KW"/>
</dbReference>
<dbReference type="PANTHER" id="PTHR11841:SF1">
    <property type="entry name" value="REELIN"/>
    <property type="match status" value="1"/>
</dbReference>
<dbReference type="GO" id="GO:0008236">
    <property type="term" value="F:serine-type peptidase activity"/>
    <property type="evidence" value="ECO:0007669"/>
    <property type="project" value="UniProtKB-KW"/>
</dbReference>
<dbReference type="Pfam" id="PF21471">
    <property type="entry name" value="Reelin_subrepeat-B"/>
    <property type="match status" value="5"/>
</dbReference>
<keyword evidence="17" id="KW-0732">Signal</keyword>
<comment type="function">
    <text evidence="15">Extracellular matrix serine protease secreted by pioneer neurons that plays a role in layering of neurons in the cerebral cortex and cerebellum by coordinating cell positioning during neurodevelopment. Regulates microtubule function in neurons and neuronal migration. Binding to the extracellular domains of lipoprotein receptors VLDLR and LRP8/APOER2 induces tyrosine phosphorylation of DAB1 and modulation of TAU phosphorylation. Affects migration of sympathetic preganglionic neurons in the spinal cord, where it seems to act as a barrier to neuronal migration. Enzymatic activity is important for the modulation of cell adhesion.</text>
</comment>
<evidence type="ECO:0000256" key="15">
    <source>
        <dbReference type="ARBA" id="ARBA00046064"/>
    </source>
</evidence>
<evidence type="ECO:0000313" key="19">
    <source>
        <dbReference type="EMBL" id="KAH3880980.1"/>
    </source>
</evidence>
<evidence type="ECO:0000256" key="7">
    <source>
        <dbReference type="ARBA" id="ARBA00022801"/>
    </source>
</evidence>
<dbReference type="PANTHER" id="PTHR11841">
    <property type="entry name" value="REELIN"/>
    <property type="match status" value="1"/>
</dbReference>
<feature type="region of interest" description="Disordered" evidence="16">
    <location>
        <begin position="363"/>
        <end position="383"/>
    </location>
</feature>